<evidence type="ECO:0000256" key="1">
    <source>
        <dbReference type="ARBA" id="ARBA00022603"/>
    </source>
</evidence>
<sequence length="627" mass="71277">MSASAPSIIAPVEVIIVFYKEDPKNVNHPAPFPRELPKRCIKLFSFVGDVVLDPFAGSGTTLVEAINNKRHARGLEIDPEYIKNSLARIEKECSFSLEMSSITENQTPTISFKENISLEKKEITESQKELITGHQSQTKNKKIGQNIKSPAEFMRLSWEKALNNDLTRNDNGAVFEYLVAVCLYSKKILPFYWQAKISFVPNAVYDIALYNSEGYPITLNIKTSLRERYKQADLEGLALKNVHRRAKNYLITLSAKEYPGVKKKIQEGDVAGLDDIILADSKEFDELINELSHLNFIKPEAVKIIQGKEKLDQFIRQKKNLTDNNTNSWQIDFADYKFRKLVPEADYNDLLLALFSETEAFREIKTGDKEKLQKIKEEGKKNIEKINNDFLGGVKEEKNQAKMFMERKNIYTKLHLIQSEVKELIRTEENKFQKYKFFNELQVLKLLRPLLTKYQLTILLSDDISQPFIHEKDAAGSNVDLAKAKGSSETYAVKYLLAKFFLMPVKDEGDPDYRQREEKDGMTPEERKTVNDFLKKHELNRANNNVHTASMGAGGNNCLGCLCGGGSHGNPNYNFSRTYNFTSGGTLELKTRGSELQVCTIPAQGGKVVFEAHGNSAEITLEYEKIT</sequence>
<dbReference type="Proteomes" id="UP000789901">
    <property type="component" value="Unassembled WGS sequence"/>
</dbReference>
<evidence type="ECO:0000259" key="3">
    <source>
        <dbReference type="Pfam" id="PF01555"/>
    </source>
</evidence>
<dbReference type="SUPFAM" id="SSF53335">
    <property type="entry name" value="S-adenosyl-L-methionine-dependent methyltransferases"/>
    <property type="match status" value="1"/>
</dbReference>
<evidence type="ECO:0000256" key="2">
    <source>
        <dbReference type="ARBA" id="ARBA00022679"/>
    </source>
</evidence>
<comment type="caution">
    <text evidence="4">The sequence shown here is derived from an EMBL/GenBank/DDBJ whole genome shotgun (WGS) entry which is preliminary data.</text>
</comment>
<dbReference type="Gene3D" id="3.40.91.80">
    <property type="match status" value="1"/>
</dbReference>
<accession>A0ABM8VVH9</accession>
<evidence type="ECO:0000313" key="4">
    <source>
        <dbReference type="EMBL" id="CAG8456794.1"/>
    </source>
</evidence>
<dbReference type="Gene3D" id="3.40.50.150">
    <property type="entry name" value="Vaccinia Virus protein VP39"/>
    <property type="match status" value="1"/>
</dbReference>
<evidence type="ECO:0000313" key="5">
    <source>
        <dbReference type="Proteomes" id="UP000789901"/>
    </source>
</evidence>
<dbReference type="InterPro" id="IPR038365">
    <property type="entry name" value="EcoRII_C_sf"/>
</dbReference>
<dbReference type="PRINTS" id="PR00508">
    <property type="entry name" value="S21N4MTFRASE"/>
</dbReference>
<keyword evidence="5" id="KW-1185">Reference proteome</keyword>
<keyword evidence="2" id="KW-0808">Transferase</keyword>
<reference evidence="4 5" key="1">
    <citation type="submission" date="2021-06" db="EMBL/GenBank/DDBJ databases">
        <authorList>
            <person name="Kallberg Y."/>
            <person name="Tangrot J."/>
            <person name="Rosling A."/>
        </authorList>
    </citation>
    <scope>NUCLEOTIDE SEQUENCE [LARGE SCALE GENOMIC DNA]</scope>
    <source>
        <strain evidence="4 5">120-4 pot B 10/14</strain>
    </source>
</reference>
<name>A0ABM8VVH9_GIGMA</name>
<gene>
    <name evidence="4" type="ORF">GMARGA_LOCUS99</name>
</gene>
<dbReference type="Pfam" id="PF01555">
    <property type="entry name" value="N6_N4_Mtase"/>
    <property type="match status" value="1"/>
</dbReference>
<dbReference type="InterPro" id="IPR002941">
    <property type="entry name" value="DNA_methylase_N4/N6"/>
</dbReference>
<dbReference type="EMBL" id="CAJVQB010000005">
    <property type="protein sequence ID" value="CAG8456794.1"/>
    <property type="molecule type" value="Genomic_DNA"/>
</dbReference>
<dbReference type="InterPro" id="IPR029063">
    <property type="entry name" value="SAM-dependent_MTases_sf"/>
</dbReference>
<feature type="domain" description="DNA methylase N-4/N-6" evidence="3">
    <location>
        <begin position="21"/>
        <end position="83"/>
    </location>
</feature>
<keyword evidence="1" id="KW-0489">Methyltransferase</keyword>
<proteinExistence type="predicted"/>
<dbReference type="InterPro" id="IPR001091">
    <property type="entry name" value="RM_Methyltransferase"/>
</dbReference>
<organism evidence="4 5">
    <name type="scientific">Gigaspora margarita</name>
    <dbReference type="NCBI Taxonomy" id="4874"/>
    <lineage>
        <taxon>Eukaryota</taxon>
        <taxon>Fungi</taxon>
        <taxon>Fungi incertae sedis</taxon>
        <taxon>Mucoromycota</taxon>
        <taxon>Glomeromycotina</taxon>
        <taxon>Glomeromycetes</taxon>
        <taxon>Diversisporales</taxon>
        <taxon>Gigasporaceae</taxon>
        <taxon>Gigaspora</taxon>
    </lineage>
</organism>
<protein>
    <submittedName>
        <fullName evidence="4">27247_t:CDS:1</fullName>
    </submittedName>
</protein>